<dbReference type="GO" id="GO:0009279">
    <property type="term" value="C:cell outer membrane"/>
    <property type="evidence" value="ECO:0007669"/>
    <property type="project" value="TreeGrafter"/>
</dbReference>
<evidence type="ECO:0000256" key="1">
    <source>
        <dbReference type="ARBA" id="ARBA00022737"/>
    </source>
</evidence>
<reference evidence="5" key="2">
    <citation type="submission" date="2020-01" db="EMBL/GenBank/DDBJ databases">
        <authorList>
            <person name="Campanaro S."/>
        </authorList>
    </citation>
    <scope>NUCLEOTIDE SEQUENCE</scope>
    <source>
        <strain evidence="5">AS06rmzACSIP_7</strain>
    </source>
</reference>
<feature type="transmembrane region" description="Helical" evidence="4">
    <location>
        <begin position="168"/>
        <end position="186"/>
    </location>
</feature>
<dbReference type="Pfam" id="PF00515">
    <property type="entry name" value="TPR_1"/>
    <property type="match status" value="1"/>
</dbReference>
<dbReference type="GO" id="GO:0046813">
    <property type="term" value="P:receptor-mediated virion attachment to host cell"/>
    <property type="evidence" value="ECO:0007669"/>
    <property type="project" value="TreeGrafter"/>
</dbReference>
<feature type="transmembrane region" description="Helical" evidence="4">
    <location>
        <begin position="193"/>
        <end position="220"/>
    </location>
</feature>
<keyword evidence="4" id="KW-0472">Membrane</keyword>
<keyword evidence="2 3" id="KW-0802">TPR repeat</keyword>
<feature type="transmembrane region" description="Helical" evidence="4">
    <location>
        <begin position="418"/>
        <end position="436"/>
    </location>
</feature>
<dbReference type="PANTHER" id="PTHR44858">
    <property type="entry name" value="TETRATRICOPEPTIDE REPEAT PROTEIN 6"/>
    <property type="match status" value="1"/>
</dbReference>
<comment type="caution">
    <text evidence="5">The sequence shown here is derived from an EMBL/GenBank/DDBJ whole genome shotgun (WGS) entry which is preliminary data.</text>
</comment>
<feature type="transmembrane region" description="Helical" evidence="4">
    <location>
        <begin position="266"/>
        <end position="282"/>
    </location>
</feature>
<feature type="transmembrane region" description="Helical" evidence="4">
    <location>
        <begin position="111"/>
        <end position="131"/>
    </location>
</feature>
<feature type="transmembrane region" description="Helical" evidence="4">
    <location>
        <begin position="388"/>
        <end position="406"/>
    </location>
</feature>
<evidence type="ECO:0000313" key="5">
    <source>
        <dbReference type="EMBL" id="NLW36825.1"/>
    </source>
</evidence>
<keyword evidence="4" id="KW-0812">Transmembrane</keyword>
<proteinExistence type="predicted"/>
<feature type="transmembrane region" description="Helical" evidence="4">
    <location>
        <begin position="138"/>
        <end position="156"/>
    </location>
</feature>
<dbReference type="PROSITE" id="PS50293">
    <property type="entry name" value="TPR_REGION"/>
    <property type="match status" value="3"/>
</dbReference>
<dbReference type="PROSITE" id="PS50005">
    <property type="entry name" value="TPR"/>
    <property type="match status" value="6"/>
</dbReference>
<reference evidence="5" key="1">
    <citation type="journal article" date="2020" name="Biotechnol. Biofuels">
        <title>New insights from the biogas microbiome by comprehensive genome-resolved metagenomics of nearly 1600 species originating from multiple anaerobic digesters.</title>
        <authorList>
            <person name="Campanaro S."/>
            <person name="Treu L."/>
            <person name="Rodriguez-R L.M."/>
            <person name="Kovalovszki A."/>
            <person name="Ziels R.M."/>
            <person name="Maus I."/>
            <person name="Zhu X."/>
            <person name="Kougias P.G."/>
            <person name="Basile A."/>
            <person name="Luo G."/>
            <person name="Schluter A."/>
            <person name="Konstantinidis K.T."/>
            <person name="Angelidaki I."/>
        </authorList>
    </citation>
    <scope>NUCLEOTIDE SEQUENCE</scope>
    <source>
        <strain evidence="5">AS06rmzACSIP_7</strain>
    </source>
</reference>
<feature type="transmembrane region" description="Helical" evidence="4">
    <location>
        <begin position="294"/>
        <end position="313"/>
    </location>
</feature>
<feature type="transmembrane region" description="Helical" evidence="4">
    <location>
        <begin position="363"/>
        <end position="382"/>
    </location>
</feature>
<evidence type="ECO:0000256" key="4">
    <source>
        <dbReference type="SAM" id="Phobius"/>
    </source>
</evidence>
<dbReference type="Gene3D" id="1.25.40.10">
    <property type="entry name" value="Tetratricopeptide repeat domain"/>
    <property type="match status" value="4"/>
</dbReference>
<gene>
    <name evidence="5" type="ORF">GXY80_15315</name>
</gene>
<feature type="repeat" description="TPR" evidence="3">
    <location>
        <begin position="596"/>
        <end position="629"/>
    </location>
</feature>
<feature type="repeat" description="TPR" evidence="3">
    <location>
        <begin position="664"/>
        <end position="697"/>
    </location>
</feature>
<evidence type="ECO:0000256" key="2">
    <source>
        <dbReference type="ARBA" id="ARBA00022803"/>
    </source>
</evidence>
<accession>A0A971M790</accession>
<name>A0A971M790_9BACT</name>
<dbReference type="AlphaFoldDB" id="A0A971M790"/>
<feature type="repeat" description="TPR" evidence="3">
    <location>
        <begin position="562"/>
        <end position="595"/>
    </location>
</feature>
<keyword evidence="1" id="KW-0677">Repeat</keyword>
<feature type="repeat" description="TPR" evidence="3">
    <location>
        <begin position="493"/>
        <end position="526"/>
    </location>
</feature>
<dbReference type="SMART" id="SM00028">
    <property type="entry name" value="TPR"/>
    <property type="match status" value="7"/>
</dbReference>
<keyword evidence="4" id="KW-1133">Transmembrane helix</keyword>
<dbReference type="SUPFAM" id="SSF81901">
    <property type="entry name" value="HCP-like"/>
    <property type="match status" value="1"/>
</dbReference>
<dbReference type="PANTHER" id="PTHR44858:SF1">
    <property type="entry name" value="UDP-N-ACETYLGLUCOSAMINE--PEPTIDE N-ACETYLGLUCOSAMINYLTRANSFERASE SPINDLY-RELATED"/>
    <property type="match status" value="1"/>
</dbReference>
<dbReference type="Pfam" id="PF13432">
    <property type="entry name" value="TPR_16"/>
    <property type="match status" value="1"/>
</dbReference>
<evidence type="ECO:0000313" key="6">
    <source>
        <dbReference type="Proteomes" id="UP000777265"/>
    </source>
</evidence>
<feature type="transmembrane region" description="Helical" evidence="4">
    <location>
        <begin position="31"/>
        <end position="50"/>
    </location>
</feature>
<feature type="repeat" description="TPR" evidence="3">
    <location>
        <begin position="459"/>
        <end position="492"/>
    </location>
</feature>
<dbReference type="InterPro" id="IPR011990">
    <property type="entry name" value="TPR-like_helical_dom_sf"/>
</dbReference>
<dbReference type="EMBL" id="JAAYEE010000302">
    <property type="protein sequence ID" value="NLW36825.1"/>
    <property type="molecule type" value="Genomic_DNA"/>
</dbReference>
<feature type="repeat" description="TPR" evidence="3">
    <location>
        <begin position="630"/>
        <end position="663"/>
    </location>
</feature>
<dbReference type="Pfam" id="PF13181">
    <property type="entry name" value="TPR_8"/>
    <property type="match status" value="3"/>
</dbReference>
<sequence>MTKENQRNHLPVNDPLVPPAVELPSPPEGNFLPVISFFLVFVTACAFWQVGRCGFINYDDNQYVTGNIHVRQGITKTGLVWAFTSGHASNWHPLTWISHMVDVQVFGLRPAWHHIMNLLLHLANTVLLFLVLHRMTKALWQSVFVAALFALHPLHVESVVWVAERKDILSTFFWLLTMGAYALYVERPVLKRYFAVCGFFALGLMAKPMLVTLPFALLLLDYWPLGRLALDQPEDREKGGRKGKGRQIHPAVLLWTKVRPLIVEKTPLFTLAALSCVVTFFVQRHGGAMVGGEILPFSARLANALVSYAAYIGKMFWPTKLAVLYPHPGWWPFWKIALAAVVLPLLTALAMRVGRKCPYVPVGWFWYVGTLVPVIGIVQVGSQAMADRYTYVPLIGLFVVAAWGVPELLARLPRRRETLAVFAALCLLCLSCQTWRQVSYWRNDITLYTHTLAVTERNGMIYTNRGVAHWMMGNFSAAIADINKAIEINPGAALAYLNLGVAYRSLRDYARSIEAFNKAIEYDPKQALAYLNRGVAYYKGLTDSRRAIVDFTKAIEIEPERTENHTSRGAAYVALGEYTRALADFTKAVEISPGFAAAYHSRGATRGLLEDYPGAIADFTAAIRINPGFAAAYHSRGTAYWAMGKQAEAVDDFTRAIQMNPYFALAYHDRGAAYHAMGDRARATADLARAAELDPRYAVGRASGGGRGRHAGG</sequence>
<dbReference type="InterPro" id="IPR050498">
    <property type="entry name" value="Ycf3"/>
</dbReference>
<organism evidence="5 6">
    <name type="scientific">Syntrophorhabdus aromaticivorans</name>
    <dbReference type="NCBI Taxonomy" id="328301"/>
    <lineage>
        <taxon>Bacteria</taxon>
        <taxon>Pseudomonadati</taxon>
        <taxon>Thermodesulfobacteriota</taxon>
        <taxon>Syntrophorhabdia</taxon>
        <taxon>Syntrophorhabdales</taxon>
        <taxon>Syntrophorhabdaceae</taxon>
        <taxon>Syntrophorhabdus</taxon>
    </lineage>
</organism>
<evidence type="ECO:0000256" key="3">
    <source>
        <dbReference type="PROSITE-ProRule" id="PRU00339"/>
    </source>
</evidence>
<dbReference type="Proteomes" id="UP000777265">
    <property type="component" value="Unassembled WGS sequence"/>
</dbReference>
<feature type="transmembrane region" description="Helical" evidence="4">
    <location>
        <begin position="333"/>
        <end position="351"/>
    </location>
</feature>
<dbReference type="InterPro" id="IPR019734">
    <property type="entry name" value="TPR_rpt"/>
</dbReference>
<protein>
    <submittedName>
        <fullName evidence="5">Tetratricopeptide repeat protein</fullName>
    </submittedName>
</protein>